<dbReference type="PANTHER" id="PTHR21689:SF2">
    <property type="entry name" value="PROTEIN LIN-9 HOMOLOG"/>
    <property type="match status" value="1"/>
</dbReference>
<evidence type="ECO:0000313" key="8">
    <source>
        <dbReference type="Proteomes" id="UP000634136"/>
    </source>
</evidence>
<evidence type="ECO:0000256" key="4">
    <source>
        <dbReference type="SAM" id="MobiDB-lite"/>
    </source>
</evidence>
<dbReference type="AlphaFoldDB" id="A0A834SZL7"/>
<evidence type="ECO:0000256" key="2">
    <source>
        <dbReference type="ARBA" id="ARBA00023242"/>
    </source>
</evidence>
<dbReference type="GO" id="GO:0005654">
    <property type="term" value="C:nucleoplasm"/>
    <property type="evidence" value="ECO:0007669"/>
    <property type="project" value="TreeGrafter"/>
</dbReference>
<feature type="compositionally biased region" description="Low complexity" evidence="4">
    <location>
        <begin position="408"/>
        <end position="419"/>
    </location>
</feature>
<dbReference type="SMART" id="SM00717">
    <property type="entry name" value="SANT"/>
    <property type="match status" value="1"/>
</dbReference>
<dbReference type="Pfam" id="PF00249">
    <property type="entry name" value="Myb_DNA-binding"/>
    <property type="match status" value="1"/>
</dbReference>
<feature type="compositionally biased region" description="Basic and acidic residues" evidence="4">
    <location>
        <begin position="437"/>
        <end position="449"/>
    </location>
</feature>
<keyword evidence="8" id="KW-1185">Reference proteome</keyword>
<dbReference type="GO" id="GO:0006357">
    <property type="term" value="P:regulation of transcription by RNA polymerase II"/>
    <property type="evidence" value="ECO:0007669"/>
    <property type="project" value="TreeGrafter"/>
</dbReference>
<dbReference type="GO" id="GO:0006351">
    <property type="term" value="P:DNA-templated transcription"/>
    <property type="evidence" value="ECO:0007669"/>
    <property type="project" value="InterPro"/>
</dbReference>
<dbReference type="GO" id="GO:0017053">
    <property type="term" value="C:transcription repressor complex"/>
    <property type="evidence" value="ECO:0007669"/>
    <property type="project" value="InterPro"/>
</dbReference>
<evidence type="ECO:0000259" key="5">
    <source>
        <dbReference type="SMART" id="SM00717"/>
    </source>
</evidence>
<evidence type="ECO:0000256" key="1">
    <source>
        <dbReference type="ARBA" id="ARBA00004123"/>
    </source>
</evidence>
<dbReference type="Gene3D" id="1.20.58.1880">
    <property type="match status" value="1"/>
</dbReference>
<feature type="domain" description="DIRP" evidence="6">
    <location>
        <begin position="738"/>
        <end position="839"/>
    </location>
</feature>
<name>A0A834SZL7_9FABA</name>
<evidence type="ECO:0000256" key="3">
    <source>
        <dbReference type="SAM" id="Coils"/>
    </source>
</evidence>
<dbReference type="SMART" id="SM01135">
    <property type="entry name" value="DIRP"/>
    <property type="match status" value="1"/>
</dbReference>
<dbReference type="GO" id="GO:0003677">
    <property type="term" value="F:DNA binding"/>
    <property type="evidence" value="ECO:0007669"/>
    <property type="project" value="TreeGrafter"/>
</dbReference>
<dbReference type="SUPFAM" id="SSF46689">
    <property type="entry name" value="Homeodomain-like"/>
    <property type="match status" value="1"/>
</dbReference>
<comment type="caution">
    <text evidence="7">The sequence shown here is derived from an EMBL/GenBank/DDBJ whole genome shotgun (WGS) entry which is preliminary data.</text>
</comment>
<dbReference type="Pfam" id="PF06584">
    <property type="entry name" value="DIRP"/>
    <property type="match status" value="1"/>
</dbReference>
<dbReference type="GO" id="GO:0051726">
    <property type="term" value="P:regulation of cell cycle"/>
    <property type="evidence" value="ECO:0007669"/>
    <property type="project" value="TreeGrafter"/>
</dbReference>
<feature type="coiled-coil region" evidence="3">
    <location>
        <begin position="992"/>
        <end position="1019"/>
    </location>
</feature>
<sequence>MRVKRRIKLKKQKNGVQLTSSTIFEAPQDGKVEKRQKKTKECSCGLTGDETLSTGDDDSGQQWLRRDFVFTSAPSLHRALAIYQTTPSLAGKLGSIGEKKAKSLSFVLGFDPLNGPKLRNLRKVLMAPSRKSRSVNKRLSNIREAASNKDKIIENVSKTRQHGSPGTQKKRKLTDMLGPPWSEDELEHFYEAYRKYGKDWKKVAVAVHNRSLEMVEALYNMNRAYLSLPEGTASVVGLIAMMTDHYSVLGGSDSGQESNEETETFKKPKKRLRGKCLYDSYKASDGHFSDPSQTHSVASSDGCLSLLQKKHSGIRPHAVRKRTPRVPVSYSYGKDARQNYRQMVDSNDVAHKIALALTEASQRGGSTKVSGTPNNKSKGAMPSPGQTIGRKHAKAEMAGAKFSHSDLNEGSSELSLGSSEGDDGEYSRKFSQLSGRESSRRGKNQEKEKRCHRKKLEHEENANKHLDDVKEASSGTDKGKRLGSVKSKIDTAFASAENARSSFKGFRKTSKKVLFEQDEGSSFDALKTLADLSLMMPVTNPDTESSVRVMEDKHDVIDGSKVEAHACPRDETAALSKLAKVSSDNGVSVSPAAFQLDAGMKKRRQKSLMSKATDEGNKSVVKRKRTFLSTVLSRQLKAVKHPGKMPSSTDEKGERGNLSLSPIKISSTNEVNLANKGRYRRKMEKPKPMVEQDAKVSENFFSGQHKSVPQNSSLNHKERLIHCLSSHQIRRWCTFEWFYSAIDYPWFAKREFMEYLDHVGLGHVPRLTRIEWGVIRSSLGRPRRFSEQFLIEEKTKLNQYRDSVRKHYAELLAGTRVGPPTDMARPLIVGQRVIAIHPKTREIHNGSIQTVDNCGCRVQFDQPELGVEFVMDIDCMPLNSKLNLPDSLQRLNLIPKLNENLIGLVLNGKQQEGKIEEHRILSPGENSDNIEALYIPPSTQGINSLSKQGISLSSKSQANVSCSEIGNAQVSVSSQACYLEHAQSKKASILAVSELTRALEKKELALSELKRLNDDASESQKYGDNSLKDSEPFKRHYAAVLLQLNEVNEQVSSALFCLRQCNTYQGSSSILSLKPMANSDDPGGQASSSNCSACHNQDLKSHIAEIVDSSRTKARTMVVAAMQAMSSISKTENKVEGIEEAINFINNRLSADDLAAPAMQFMPTDSVHVTLASQDQLNSSKLNRLPNSHVEDPELKSSSDQNEVKIPSDLISHCLAMLLMIQKCTERQVPPGDVAHLLDSAVTSLQPFCSKNLPIYGEIQKCMGIIRNQILALIPT</sequence>
<dbReference type="Proteomes" id="UP000634136">
    <property type="component" value="Unassembled WGS sequence"/>
</dbReference>
<dbReference type="EMBL" id="JAAIUW010000010">
    <property type="protein sequence ID" value="KAF7813668.1"/>
    <property type="molecule type" value="Genomic_DNA"/>
</dbReference>
<feature type="region of interest" description="Disordered" evidence="4">
    <location>
        <begin position="637"/>
        <end position="660"/>
    </location>
</feature>
<feature type="domain" description="Myb-like" evidence="5">
    <location>
        <begin position="177"/>
        <end position="225"/>
    </location>
</feature>
<accession>A0A834SZL7</accession>
<keyword evidence="2" id="KW-0539">Nucleus</keyword>
<keyword evidence="3" id="KW-0175">Coiled coil</keyword>
<gene>
    <name evidence="7" type="ORF">G2W53_034644</name>
</gene>
<dbReference type="InterPro" id="IPR010561">
    <property type="entry name" value="LIN-9/ALY1"/>
</dbReference>
<evidence type="ECO:0000259" key="6">
    <source>
        <dbReference type="SMART" id="SM01135"/>
    </source>
</evidence>
<dbReference type="PANTHER" id="PTHR21689">
    <property type="entry name" value="LIN-9"/>
    <property type="match status" value="1"/>
</dbReference>
<comment type="subcellular location">
    <subcellularLocation>
        <location evidence="1">Nucleus</location>
    </subcellularLocation>
</comment>
<dbReference type="InterPro" id="IPR001005">
    <property type="entry name" value="SANT/Myb"/>
</dbReference>
<proteinExistence type="predicted"/>
<dbReference type="CDD" id="cd00167">
    <property type="entry name" value="SANT"/>
    <property type="match status" value="1"/>
</dbReference>
<organism evidence="7 8">
    <name type="scientific">Senna tora</name>
    <dbReference type="NCBI Taxonomy" id="362788"/>
    <lineage>
        <taxon>Eukaryota</taxon>
        <taxon>Viridiplantae</taxon>
        <taxon>Streptophyta</taxon>
        <taxon>Embryophyta</taxon>
        <taxon>Tracheophyta</taxon>
        <taxon>Spermatophyta</taxon>
        <taxon>Magnoliopsida</taxon>
        <taxon>eudicotyledons</taxon>
        <taxon>Gunneridae</taxon>
        <taxon>Pentapetalae</taxon>
        <taxon>rosids</taxon>
        <taxon>fabids</taxon>
        <taxon>Fabales</taxon>
        <taxon>Fabaceae</taxon>
        <taxon>Caesalpinioideae</taxon>
        <taxon>Cassia clade</taxon>
        <taxon>Senna</taxon>
    </lineage>
</organism>
<feature type="region of interest" description="Disordered" evidence="4">
    <location>
        <begin position="361"/>
        <end position="482"/>
    </location>
</feature>
<dbReference type="OrthoDB" id="2339771at2759"/>
<feature type="region of interest" description="Disordered" evidence="4">
    <location>
        <begin position="1178"/>
        <end position="1202"/>
    </location>
</feature>
<dbReference type="InterPro" id="IPR033471">
    <property type="entry name" value="DIRP"/>
</dbReference>
<feature type="compositionally biased region" description="Basic and acidic residues" evidence="4">
    <location>
        <begin position="456"/>
        <end position="471"/>
    </location>
</feature>
<dbReference type="InterPro" id="IPR009057">
    <property type="entry name" value="Homeodomain-like_sf"/>
</dbReference>
<feature type="compositionally biased region" description="Polar residues" evidence="4">
    <location>
        <begin position="361"/>
        <end position="377"/>
    </location>
</feature>
<protein>
    <submittedName>
        <fullName evidence="7">Protein ALWAYS EARLY 3</fullName>
    </submittedName>
</protein>
<reference evidence="7" key="1">
    <citation type="submission" date="2020-09" db="EMBL/GenBank/DDBJ databases">
        <title>Genome-Enabled Discovery of Anthraquinone Biosynthesis in Senna tora.</title>
        <authorList>
            <person name="Kang S.-H."/>
            <person name="Pandey R.P."/>
            <person name="Lee C.-M."/>
            <person name="Sim J.-S."/>
            <person name="Jeong J.-T."/>
            <person name="Choi B.-S."/>
            <person name="Jung M."/>
            <person name="Ginzburg D."/>
            <person name="Zhao K."/>
            <person name="Won S.Y."/>
            <person name="Oh T.-J."/>
            <person name="Yu Y."/>
            <person name="Kim N.-H."/>
            <person name="Lee O.R."/>
            <person name="Lee T.-H."/>
            <person name="Bashyal P."/>
            <person name="Kim T.-S."/>
            <person name="Lee W.-H."/>
            <person name="Kawkins C."/>
            <person name="Kim C.-K."/>
            <person name="Kim J.S."/>
            <person name="Ahn B.O."/>
            <person name="Rhee S.Y."/>
            <person name="Sohng J.K."/>
        </authorList>
    </citation>
    <scope>NUCLEOTIDE SEQUENCE</scope>
    <source>
        <tissue evidence="7">Leaf</tissue>
    </source>
</reference>
<evidence type="ECO:0000313" key="7">
    <source>
        <dbReference type="EMBL" id="KAF7813668.1"/>
    </source>
</evidence>